<dbReference type="FunFam" id="3.40.50.300:FF:000327">
    <property type="entry name" value="ATP-binding cassette sub-family A member 3"/>
    <property type="match status" value="1"/>
</dbReference>
<feature type="transmembrane region" description="Helical" evidence="7">
    <location>
        <begin position="1761"/>
        <end position="1788"/>
    </location>
</feature>
<feature type="transmembrane region" description="Helical" evidence="7">
    <location>
        <begin position="1720"/>
        <end position="1741"/>
    </location>
</feature>
<dbReference type="PANTHER" id="PTHR19229">
    <property type="entry name" value="ATP-BINDING CASSETTE TRANSPORTER SUBFAMILY A ABCA"/>
    <property type="match status" value="1"/>
</dbReference>
<sequence length="2346" mass="263001">MGFWVQLKLLLWKNFTLRKRQKVRLLIEIIWPLILFMILVWIRTSRPPYSQHECHYPSKALPSAGVIPFMQTLICNFDNKCYNQSLAGEAPGSVFEFKDSPLSQLYFDVDELLANDTQLLGLANLVEDYQALQELVEFFNNRSAVVHHGLKFADMLVDVDRMERFLRHNLSLSPDIVTDLTTAELNPQQAVQLIFTDRVPLRRIVCNETLLGQLIIFTNPAVISNVTMAMCGLSAQNLTALAREFQRDVDWTKFVEEIFNFVQDNTSLDPAEAQARWNATFQRLQRLSEDIGTLGSFQSIISDIQNITALLRTENGTVPSLGLLVCGREDALNVGSFASNMAQFTQESMQSVQFRDYFNNDDENDAGDFAKDNRTTPFCQRLFHQLDSERLTKFLWSYLKPLLAGKIPYSPDTPAVRKILKEANATFQEIGRLEDFADTWLTVLSPEINDTLTNSDTVNFIRDYLSNPLVAEQFDAAIEERLGPDPWLTAEWLTGFLGGNTTSGTNYTWVDAIEQTNSAFRTVLNYLQCLELNKFEPMENEEDVTVRGHELIADNTLWAGIVFTNMNNSESEEAIPPHVEYKIRMDIDVVTHTTRIYDRYWRPGARDRPFNDMAYIRGGFVYLQDMIEHGIIRALTGKDEEPITGIYLQQFPYPCYTKDSFVWALSRSIPMFMTLSWIYPVAMIIKSIVYEKEERLKEVMKMMGLTNGVHWMAWFITSIAVMFLTICLLTATLKYGAVMQNSNPVVLIVFLLCFAIATIMQCFLISTFFSRANLAAACGGIIYFVLYLPYTFIIVWEDRMTDGSKGLSSLLSSVAFGFGCTYIARFEEQGVGVQWDNIWTNPSPQDSFTFGFSLVMMLFDAFLYGLLTWYIEAVFPGQYGVPRPWYFPVMKSYWCSSDSDLSGLTHGMADMPQIEESEDFEKEPTHLPLGVGIQNMTKVYKDGNKLAVDGLSLNFYEGQITSFLGHNGAGKTTTMSILTGLFPPTSGTAYVDGRDIRYEIDKVRKSLGMCPQHNVLFDDLTVSEHLWFYGRLKGMSEAEVQDEMDRMVKDVGLPNKRHEVSKNLSGGMKRKLSVAIAFVANSHTVILDEPTAGVDPYSRRGIWDLLIKYKKGRTIILTTHHMDEADLLGDRIGIISQGKLRCCGSSLFLKSRYGNGYYLTLVKKSNGSFTSSRCGSSFSSVASVAKNGHNGQSLGDEGLGSEVSSDTSDDAASAMSSVLDMPPGEFTGIFNESVVNSLVMSHIPDAKLLENIGKEVIFLLPNGRSNGAALEKLFSDLDANLDKLHISTYGISDTTLEEIFLKVAEETGVDMDVEQAIEEITEGGQLPKPILPGLRRTMSKEERTGKKKMNAISIDVPDNLVLVDEETVPNIDDDPMEDKRGGQGSYQIKGRDLIKQQFWALFVKRWHHTRRNRKGFVASIILPAVFVCIAMIFAMIVPPLQDYPALKIDPSLYKGPANPLYTFFSNDAPDKPETEALVAALLDQPGMGTSCMKSGRNGEPVCKKTRSSCVVPEPRAISDAMRKMFDAQNANFTPTMTHPSPDCTCETGSSVCPAEAGGPFPPCDIGETGDYLMNMTGRNITDYLVKTMDRYRRNRYGGLSLGEINDLVGEVNYTLLARVIDRLEKRINFTLVESHDNLVEAISEFIINLETRDNAKVWYNNKGYHAMVAYVNVISNAILRANLPSGTDPRLHGITAFNHPMNFTKEQLSEETLLKGGADVVIAICVIFALSFVPASFVVFLIGERVTKSKHLQFVSGVNPTVYWCANFTWDMCSYLVSAMLCVFIFVAFQKAAFVSAANFPCLLALLLLYGWAVTPLMYPAAYVFNVSSTAYVVLTSINLFIGINGTVATFILELFEDDQEIITINNYLRQVFLIFPHFCLGRGLMDMARNQLYADAFSRFGENTFKNPFDWDLVGRNLFAMVMQGLIFFTFTLLVEYRFFIKPRKVDSDAPALEDEDEDVAEERERVSRGETQGDLLVLEELTKVYQSRGRKNRAVDRISVAVPAGECFGLLGVNGAGKTTTFKMLTGDSSVTSGQAWLNSYSILSQMRDVHQSMGYCPQFDALDPLMTAREHLQFYAKLRGVPKSEIDRVARWGVRTLGLSQYADKCAGNFSGGNKRKLSTAISLIGNPPVVFLDEPTTGMDPGARRFLWQRITKLVKEGRSVVLTSHSMEECEALCNRMAIMVNGRFKCLGSVQHLKSRFGDGYTVMIKVGGDMPSVQPACDFMAATFSGAVLKEKHHNMLQYQLPSQGTSLAQLFGELDRKRQELNIEDYSVSQTTLDQVFINFAKLQTDGIDDVVIPEMSDLIREPRNGHASNNGMYFSDIRTSSEMALFTDTASMTSVEA</sequence>
<keyword evidence="10" id="KW-1185">Reference proteome</keyword>
<organism evidence="9 10">
    <name type="scientific">Branchiostoma lanceolatum</name>
    <name type="common">Common lancelet</name>
    <name type="synonym">Amphioxus lanceolatum</name>
    <dbReference type="NCBI Taxonomy" id="7740"/>
    <lineage>
        <taxon>Eukaryota</taxon>
        <taxon>Metazoa</taxon>
        <taxon>Chordata</taxon>
        <taxon>Cephalochordata</taxon>
        <taxon>Leptocardii</taxon>
        <taxon>Amphioxiformes</taxon>
        <taxon>Branchiostomatidae</taxon>
        <taxon>Branchiostoma</taxon>
    </lineage>
</organism>
<dbReference type="InterPro" id="IPR003593">
    <property type="entry name" value="AAA+_ATPase"/>
</dbReference>
<dbReference type="EMBL" id="OV696698">
    <property type="protein sequence ID" value="CAH1243145.1"/>
    <property type="molecule type" value="Genomic_DNA"/>
</dbReference>
<evidence type="ECO:0000259" key="8">
    <source>
        <dbReference type="PROSITE" id="PS50893"/>
    </source>
</evidence>
<gene>
    <name evidence="9" type="primary">ABCA4</name>
    <name evidence="9" type="ORF">BLAG_LOCUS6244</name>
</gene>
<keyword evidence="3" id="KW-0547">Nucleotide-binding</keyword>
<dbReference type="FunFam" id="3.40.50.300:FF:000264">
    <property type="entry name" value="ATP-binding cassette, sub-family A (ABC1), member 1"/>
    <property type="match status" value="1"/>
</dbReference>
<evidence type="ECO:0000256" key="7">
    <source>
        <dbReference type="SAM" id="Phobius"/>
    </source>
</evidence>
<dbReference type="SMART" id="SM00382">
    <property type="entry name" value="AAA"/>
    <property type="match status" value="2"/>
</dbReference>
<feature type="transmembrane region" description="Helical" evidence="7">
    <location>
        <begin position="1800"/>
        <end position="1819"/>
    </location>
</feature>
<dbReference type="Proteomes" id="UP000838412">
    <property type="component" value="Chromosome 13"/>
</dbReference>
<reference evidence="9" key="1">
    <citation type="submission" date="2022-01" db="EMBL/GenBank/DDBJ databases">
        <authorList>
            <person name="Braso-Vives M."/>
        </authorList>
    </citation>
    <scope>NUCLEOTIDE SEQUENCE</scope>
</reference>
<dbReference type="InterPro" id="IPR013525">
    <property type="entry name" value="ABC2_TM"/>
</dbReference>
<evidence type="ECO:0000256" key="5">
    <source>
        <dbReference type="ARBA" id="ARBA00022989"/>
    </source>
</evidence>
<feature type="domain" description="ABC transporter" evidence="8">
    <location>
        <begin position="931"/>
        <end position="1162"/>
    </location>
</feature>
<evidence type="ECO:0000313" key="9">
    <source>
        <dbReference type="EMBL" id="CAH1243145.1"/>
    </source>
</evidence>
<dbReference type="Pfam" id="PF23321">
    <property type="entry name" value="R1_ABCA1"/>
    <property type="match status" value="1"/>
</dbReference>
<dbReference type="InterPro" id="IPR003439">
    <property type="entry name" value="ABC_transporter-like_ATP-bd"/>
</dbReference>
<proteinExistence type="predicted"/>
<dbReference type="InterPro" id="IPR017871">
    <property type="entry name" value="ABC_transporter-like_CS"/>
</dbReference>
<dbReference type="GO" id="GO:0005319">
    <property type="term" value="F:lipid transporter activity"/>
    <property type="evidence" value="ECO:0007669"/>
    <property type="project" value="TreeGrafter"/>
</dbReference>
<evidence type="ECO:0000256" key="1">
    <source>
        <dbReference type="ARBA" id="ARBA00004141"/>
    </source>
</evidence>
<keyword evidence="6 7" id="KW-0472">Membrane</keyword>
<feature type="transmembrane region" description="Helical" evidence="7">
    <location>
        <begin position="711"/>
        <end position="733"/>
    </location>
</feature>
<dbReference type="PROSITE" id="PS00211">
    <property type="entry name" value="ABC_TRANSPORTER_1"/>
    <property type="match status" value="1"/>
</dbReference>
<keyword evidence="4" id="KW-0067">ATP-binding</keyword>
<dbReference type="SUPFAM" id="SSF52540">
    <property type="entry name" value="P-loop containing nucleoside triphosphate hydrolases"/>
    <property type="match status" value="2"/>
</dbReference>
<comment type="subcellular location">
    <subcellularLocation>
        <location evidence="1">Membrane</location>
        <topology evidence="1">Multi-pass membrane protein</topology>
    </subcellularLocation>
</comment>
<evidence type="ECO:0000256" key="6">
    <source>
        <dbReference type="ARBA" id="ARBA00023136"/>
    </source>
</evidence>
<dbReference type="InterPro" id="IPR027417">
    <property type="entry name" value="P-loop_NTPase"/>
</dbReference>
<dbReference type="InterPro" id="IPR026082">
    <property type="entry name" value="ABCA"/>
</dbReference>
<dbReference type="CDD" id="cd03263">
    <property type="entry name" value="ABC_subfamily_A"/>
    <property type="match status" value="2"/>
</dbReference>
<dbReference type="Pfam" id="PF00005">
    <property type="entry name" value="ABC_tran"/>
    <property type="match status" value="2"/>
</dbReference>
<keyword evidence="5 7" id="KW-1133">Transmembrane helix</keyword>
<keyword evidence="2 7" id="KW-0812">Transmembrane</keyword>
<dbReference type="PROSITE" id="PS50893">
    <property type="entry name" value="ABC_TRANSPORTER_2"/>
    <property type="match status" value="2"/>
</dbReference>
<dbReference type="GO" id="GO:0005524">
    <property type="term" value="F:ATP binding"/>
    <property type="evidence" value="ECO:0007669"/>
    <property type="project" value="UniProtKB-KW"/>
</dbReference>
<feature type="transmembrane region" description="Helical" evidence="7">
    <location>
        <begin position="1868"/>
        <end position="1886"/>
    </location>
</feature>
<dbReference type="GO" id="GO:0016887">
    <property type="term" value="F:ATP hydrolysis activity"/>
    <property type="evidence" value="ECO:0007669"/>
    <property type="project" value="InterPro"/>
</dbReference>
<feature type="transmembrane region" description="Helical" evidence="7">
    <location>
        <begin position="745"/>
        <end position="765"/>
    </location>
</feature>
<name>A0A8J9YWK3_BRALA</name>
<protein>
    <submittedName>
        <fullName evidence="9">ABCA4 protein</fullName>
    </submittedName>
</protein>
<feature type="transmembrane region" description="Helical" evidence="7">
    <location>
        <begin position="1416"/>
        <end position="1437"/>
    </location>
</feature>
<evidence type="ECO:0000256" key="3">
    <source>
        <dbReference type="ARBA" id="ARBA00022741"/>
    </source>
</evidence>
<evidence type="ECO:0000256" key="2">
    <source>
        <dbReference type="ARBA" id="ARBA00022692"/>
    </source>
</evidence>
<feature type="transmembrane region" description="Helical" evidence="7">
    <location>
        <begin position="772"/>
        <end position="795"/>
    </location>
</feature>
<feature type="domain" description="ABC transporter" evidence="8">
    <location>
        <begin position="1978"/>
        <end position="2212"/>
    </location>
</feature>
<accession>A0A8J9YWK3</accession>
<dbReference type="InterPro" id="IPR056264">
    <property type="entry name" value="R2_ABCA1-4-like"/>
</dbReference>
<dbReference type="OrthoDB" id="8061355at2759"/>
<dbReference type="PANTHER" id="PTHR19229:SF185">
    <property type="entry name" value="ABC TRANSPORTER DOMAIN-CONTAINING PROTEIN"/>
    <property type="match status" value="1"/>
</dbReference>
<dbReference type="Pfam" id="PF12698">
    <property type="entry name" value="ABC2_membrane_3"/>
    <property type="match status" value="2"/>
</dbReference>
<feature type="transmembrane region" description="Helical" evidence="7">
    <location>
        <begin position="847"/>
        <end position="871"/>
    </location>
</feature>
<feature type="transmembrane region" description="Helical" evidence="7">
    <location>
        <begin position="23"/>
        <end position="42"/>
    </location>
</feature>
<feature type="transmembrane region" description="Helical" evidence="7">
    <location>
        <begin position="1831"/>
        <end position="1856"/>
    </location>
</feature>
<feature type="transmembrane region" description="Helical" evidence="7">
    <location>
        <begin position="669"/>
        <end position="690"/>
    </location>
</feature>
<dbReference type="GO" id="GO:0140359">
    <property type="term" value="F:ABC-type transporter activity"/>
    <property type="evidence" value="ECO:0007669"/>
    <property type="project" value="InterPro"/>
</dbReference>
<feature type="transmembrane region" description="Helical" evidence="7">
    <location>
        <begin position="1919"/>
        <end position="1936"/>
    </location>
</feature>
<evidence type="ECO:0000256" key="4">
    <source>
        <dbReference type="ARBA" id="ARBA00022840"/>
    </source>
</evidence>
<dbReference type="GO" id="GO:0016020">
    <property type="term" value="C:membrane"/>
    <property type="evidence" value="ECO:0007669"/>
    <property type="project" value="UniProtKB-SubCell"/>
</dbReference>
<dbReference type="Gene3D" id="3.40.50.300">
    <property type="entry name" value="P-loop containing nucleotide triphosphate hydrolases"/>
    <property type="match status" value="2"/>
</dbReference>
<evidence type="ECO:0000313" key="10">
    <source>
        <dbReference type="Proteomes" id="UP000838412"/>
    </source>
</evidence>